<dbReference type="PATRIC" id="fig|1227455.4.peg.1986"/>
<dbReference type="NCBIfam" id="TIGR00199">
    <property type="entry name" value="PncC_domain"/>
    <property type="match status" value="1"/>
</dbReference>
<evidence type="ECO:0000313" key="2">
    <source>
        <dbReference type="EMBL" id="EMA44920.1"/>
    </source>
</evidence>
<feature type="domain" description="CinA C-terminal" evidence="1">
    <location>
        <begin position="10"/>
        <end position="167"/>
    </location>
</feature>
<dbReference type="AlphaFoldDB" id="M0MKF3"/>
<dbReference type="STRING" id="1227455.C449_09694"/>
<dbReference type="EMBL" id="AOMD01000021">
    <property type="protein sequence ID" value="EMA44920.1"/>
    <property type="molecule type" value="Genomic_DNA"/>
</dbReference>
<sequence length="180" mass="19201">MTRDPDEPPIEERLGTALRETDATIAVAESCTGGLVGSLLTDVPGSSDYFDRSVVTYSSRAKRSLLAVPREELDAHGAVSAPVARAMARGVRDTADTTWGVATTGIAGPDGGTDEKPVGTVHIGVAYAGEWESGDSAAATEHHVFEGSRREVKRKIARRALTAVLERLDERRNRRSNDTA</sequence>
<comment type="caution">
    <text evidence="2">The sequence shown here is derived from an EMBL/GenBank/DDBJ whole genome shotgun (WGS) entry which is preliminary data.</text>
</comment>
<dbReference type="Pfam" id="PF02464">
    <property type="entry name" value="CinA"/>
    <property type="match status" value="1"/>
</dbReference>
<dbReference type="Gene3D" id="3.90.950.20">
    <property type="entry name" value="CinA-like"/>
    <property type="match status" value="1"/>
</dbReference>
<gene>
    <name evidence="2" type="ORF">C449_09694</name>
</gene>
<evidence type="ECO:0000259" key="1">
    <source>
        <dbReference type="Pfam" id="PF02464"/>
    </source>
</evidence>
<dbReference type="InterPro" id="IPR008136">
    <property type="entry name" value="CinA_C"/>
</dbReference>
<proteinExistence type="predicted"/>
<keyword evidence="3" id="KW-1185">Reference proteome</keyword>
<evidence type="ECO:0000313" key="3">
    <source>
        <dbReference type="Proteomes" id="UP000011669"/>
    </source>
</evidence>
<protein>
    <submittedName>
        <fullName evidence="2">Damage inducible protein CinA</fullName>
    </submittedName>
</protein>
<dbReference type="OrthoDB" id="305448at2157"/>
<dbReference type="SUPFAM" id="SSF142433">
    <property type="entry name" value="CinA-like"/>
    <property type="match status" value="1"/>
</dbReference>
<dbReference type="InParanoid" id="M0MKF3"/>
<dbReference type="InterPro" id="IPR036653">
    <property type="entry name" value="CinA-like_C"/>
</dbReference>
<dbReference type="Proteomes" id="UP000011669">
    <property type="component" value="Unassembled WGS sequence"/>
</dbReference>
<organism evidence="2 3">
    <name type="scientific">Halococcus saccharolyticus DSM 5350</name>
    <dbReference type="NCBI Taxonomy" id="1227455"/>
    <lineage>
        <taxon>Archaea</taxon>
        <taxon>Methanobacteriati</taxon>
        <taxon>Methanobacteriota</taxon>
        <taxon>Stenosarchaea group</taxon>
        <taxon>Halobacteria</taxon>
        <taxon>Halobacteriales</taxon>
        <taxon>Halococcaceae</taxon>
        <taxon>Halococcus</taxon>
    </lineage>
</organism>
<dbReference type="RefSeq" id="WP_006077791.1">
    <property type="nucleotide sequence ID" value="NZ_AOMD01000021.1"/>
</dbReference>
<accession>M0MKF3</accession>
<name>M0MKF3_9EURY</name>
<reference evidence="2 3" key="1">
    <citation type="journal article" date="2014" name="PLoS Genet.">
        <title>Phylogenetically driven sequencing of extremely halophilic archaea reveals strategies for static and dynamic osmo-response.</title>
        <authorList>
            <person name="Becker E.A."/>
            <person name="Seitzer P.M."/>
            <person name="Tritt A."/>
            <person name="Larsen D."/>
            <person name="Krusor M."/>
            <person name="Yao A.I."/>
            <person name="Wu D."/>
            <person name="Madern D."/>
            <person name="Eisen J.A."/>
            <person name="Darling A.E."/>
            <person name="Facciotti M.T."/>
        </authorList>
    </citation>
    <scope>NUCLEOTIDE SEQUENCE [LARGE SCALE GENOMIC DNA]</scope>
    <source>
        <strain evidence="2 3">DSM 5350</strain>
    </source>
</reference>